<protein>
    <submittedName>
        <fullName evidence="2">Uncharacterized protein</fullName>
    </submittedName>
</protein>
<dbReference type="AlphaFoldDB" id="A0A5B7D6S8"/>
<keyword evidence="3" id="KW-1185">Reference proteome</keyword>
<proteinExistence type="predicted"/>
<feature type="region of interest" description="Disordered" evidence="1">
    <location>
        <begin position="32"/>
        <end position="51"/>
    </location>
</feature>
<evidence type="ECO:0000256" key="1">
    <source>
        <dbReference type="SAM" id="MobiDB-lite"/>
    </source>
</evidence>
<dbReference type="EMBL" id="VSRR010000553">
    <property type="protein sequence ID" value="MPC16990.1"/>
    <property type="molecule type" value="Genomic_DNA"/>
</dbReference>
<comment type="caution">
    <text evidence="2">The sequence shown here is derived from an EMBL/GenBank/DDBJ whole genome shotgun (WGS) entry which is preliminary data.</text>
</comment>
<dbReference type="Proteomes" id="UP000324222">
    <property type="component" value="Unassembled WGS sequence"/>
</dbReference>
<reference evidence="2 3" key="1">
    <citation type="submission" date="2019-05" db="EMBL/GenBank/DDBJ databases">
        <title>Another draft genome of Portunus trituberculatus and its Hox gene families provides insights of decapod evolution.</title>
        <authorList>
            <person name="Jeong J.-H."/>
            <person name="Song I."/>
            <person name="Kim S."/>
            <person name="Choi T."/>
            <person name="Kim D."/>
            <person name="Ryu S."/>
            <person name="Kim W."/>
        </authorList>
    </citation>
    <scope>NUCLEOTIDE SEQUENCE [LARGE SCALE GENOMIC DNA]</scope>
    <source>
        <tissue evidence="2">Muscle</tissue>
    </source>
</reference>
<organism evidence="2 3">
    <name type="scientific">Portunus trituberculatus</name>
    <name type="common">Swimming crab</name>
    <name type="synonym">Neptunus trituberculatus</name>
    <dbReference type="NCBI Taxonomy" id="210409"/>
    <lineage>
        <taxon>Eukaryota</taxon>
        <taxon>Metazoa</taxon>
        <taxon>Ecdysozoa</taxon>
        <taxon>Arthropoda</taxon>
        <taxon>Crustacea</taxon>
        <taxon>Multicrustacea</taxon>
        <taxon>Malacostraca</taxon>
        <taxon>Eumalacostraca</taxon>
        <taxon>Eucarida</taxon>
        <taxon>Decapoda</taxon>
        <taxon>Pleocyemata</taxon>
        <taxon>Brachyura</taxon>
        <taxon>Eubrachyura</taxon>
        <taxon>Portunoidea</taxon>
        <taxon>Portunidae</taxon>
        <taxon>Portuninae</taxon>
        <taxon>Portunus</taxon>
    </lineage>
</organism>
<evidence type="ECO:0000313" key="2">
    <source>
        <dbReference type="EMBL" id="MPC16990.1"/>
    </source>
</evidence>
<feature type="compositionally biased region" description="Basic and acidic residues" evidence="1">
    <location>
        <begin position="32"/>
        <end position="44"/>
    </location>
</feature>
<name>A0A5B7D6S8_PORTR</name>
<evidence type="ECO:0000313" key="3">
    <source>
        <dbReference type="Proteomes" id="UP000324222"/>
    </source>
</evidence>
<accession>A0A5B7D6S8</accession>
<gene>
    <name evidence="2" type="ORF">E2C01_009834</name>
</gene>
<sequence>MRLFDVTWLAWDDQEVLYQNQHLLQTLTRCRDPRKGGSEEESKQGGKKAMRTVLCATDV</sequence>